<reference evidence="2 3" key="1">
    <citation type="submission" date="2016-10" db="EMBL/GenBank/DDBJ databases">
        <authorList>
            <person name="de Groot N.N."/>
        </authorList>
    </citation>
    <scope>NUCLEOTIDE SEQUENCE [LARGE SCALE GENOMIC DNA]</scope>
    <source>
        <strain evidence="2 3">DSM 21633</strain>
    </source>
</reference>
<dbReference type="STRING" id="571933.SAMN05216362_101240"/>
<dbReference type="AlphaFoldDB" id="A0A1H8Z908"/>
<keyword evidence="1" id="KW-1133">Transmembrane helix</keyword>
<proteinExistence type="predicted"/>
<keyword evidence="1" id="KW-0812">Transmembrane</keyword>
<organism evidence="2 3">
    <name type="scientific">Piscibacillus halophilus</name>
    <dbReference type="NCBI Taxonomy" id="571933"/>
    <lineage>
        <taxon>Bacteria</taxon>
        <taxon>Bacillati</taxon>
        <taxon>Bacillota</taxon>
        <taxon>Bacilli</taxon>
        <taxon>Bacillales</taxon>
        <taxon>Bacillaceae</taxon>
        <taxon>Piscibacillus</taxon>
    </lineage>
</organism>
<sequence length="173" mass="19839">MNELVIYPKRGRMIGFGILSLLFVILGIIFYNVGLIEDDLTLTVIGFLLVLIFGFCLFYYIKVLIKRKPALIISDEGISDYSSYLGPGLIRWDEIEGFEFVRFGSQQFLGIYTKDPELIINRASGLRRVINRMNKGLINTQVNIMVKNLDCSSEDLVETINSYFVNKENNEYV</sequence>
<evidence type="ECO:0000313" key="3">
    <source>
        <dbReference type="Proteomes" id="UP000199427"/>
    </source>
</evidence>
<dbReference type="NCBIfam" id="NF041635">
    <property type="entry name" value="STM3941_fam"/>
    <property type="match status" value="1"/>
</dbReference>
<name>A0A1H8Z908_9BACI</name>
<feature type="transmembrane region" description="Helical" evidence="1">
    <location>
        <begin position="40"/>
        <end position="61"/>
    </location>
</feature>
<gene>
    <name evidence="2" type="ORF">SAMN05216362_101240</name>
</gene>
<feature type="transmembrane region" description="Helical" evidence="1">
    <location>
        <begin position="12"/>
        <end position="34"/>
    </location>
</feature>
<keyword evidence="3" id="KW-1185">Reference proteome</keyword>
<dbReference type="Proteomes" id="UP000199427">
    <property type="component" value="Unassembled WGS sequence"/>
</dbReference>
<dbReference type="RefSeq" id="WP_091772181.1">
    <property type="nucleotide sequence ID" value="NZ_CAESCL010000085.1"/>
</dbReference>
<accession>A0A1H8Z908</accession>
<dbReference type="OrthoDB" id="4764283at2"/>
<evidence type="ECO:0000313" key="2">
    <source>
        <dbReference type="EMBL" id="SEP60949.1"/>
    </source>
</evidence>
<evidence type="ECO:0008006" key="4">
    <source>
        <dbReference type="Google" id="ProtNLM"/>
    </source>
</evidence>
<protein>
    <recommendedName>
        <fullName evidence="4">PH domain-containing protein</fullName>
    </recommendedName>
</protein>
<dbReference type="EMBL" id="FOES01000001">
    <property type="protein sequence ID" value="SEP60949.1"/>
    <property type="molecule type" value="Genomic_DNA"/>
</dbReference>
<dbReference type="InterPro" id="IPR048136">
    <property type="entry name" value="STM3941-like"/>
</dbReference>
<evidence type="ECO:0000256" key="1">
    <source>
        <dbReference type="SAM" id="Phobius"/>
    </source>
</evidence>
<keyword evidence="1" id="KW-0472">Membrane</keyword>